<dbReference type="InterPro" id="IPR011009">
    <property type="entry name" value="Kinase-like_dom_sf"/>
</dbReference>
<organism evidence="7">
    <name type="scientific">Hydra vulgaris</name>
    <name type="common">Hydra</name>
    <name type="synonym">Hydra attenuata</name>
    <dbReference type="NCBI Taxonomy" id="6087"/>
    <lineage>
        <taxon>Eukaryota</taxon>
        <taxon>Metazoa</taxon>
        <taxon>Cnidaria</taxon>
        <taxon>Hydrozoa</taxon>
        <taxon>Hydroidolina</taxon>
        <taxon>Anthoathecata</taxon>
        <taxon>Aplanulata</taxon>
        <taxon>Hydridae</taxon>
        <taxon>Hydra</taxon>
    </lineage>
</organism>
<evidence type="ECO:0000313" key="7">
    <source>
        <dbReference type="EMBL" id="CDG68163.1"/>
    </source>
</evidence>
<name>T2M7C2_HYDVU</name>
<reference evidence="7" key="1">
    <citation type="journal article" date="2013" name="Genome Biol. Evol.">
        <title>Punctuated emergences of genetic and phenotypic innovations in eumetazoan, bilaterian, euteleostome, and hominidae ancestors.</title>
        <authorList>
            <person name="Wenger Y."/>
            <person name="Galliot B."/>
        </authorList>
    </citation>
    <scope>NUCLEOTIDE SEQUENCE</scope>
    <source>
        <tissue evidence="7">Whole animals</tissue>
    </source>
</reference>
<evidence type="ECO:0000256" key="3">
    <source>
        <dbReference type="ARBA" id="ARBA00022679"/>
    </source>
</evidence>
<proteinExistence type="evidence at transcript level"/>
<dbReference type="PANTHER" id="PTHR43851">
    <property type="match status" value="1"/>
</dbReference>
<accession>T2M7C2</accession>
<protein>
    <submittedName>
        <fullName evidence="7">Uncharacterized aarF domain-containing protein kinase 4</fullName>
    </submittedName>
</protein>
<feature type="non-terminal residue" evidence="7">
    <location>
        <position position="1"/>
    </location>
</feature>
<dbReference type="PANTHER" id="PTHR43851:SF3">
    <property type="entry name" value="COENZYME Q8"/>
    <property type="match status" value="1"/>
</dbReference>
<gene>
    <name evidence="7" type="primary">ADCK4</name>
</gene>
<keyword evidence="5" id="KW-0067">ATP-binding</keyword>
<keyword evidence="3" id="KW-0808">Transferase</keyword>
<dbReference type="InterPro" id="IPR034646">
    <property type="entry name" value="ADCK3_dom"/>
</dbReference>
<dbReference type="OrthoDB" id="201153at2759"/>
<dbReference type="SUPFAM" id="SSF56112">
    <property type="entry name" value="Protein kinase-like (PK-like)"/>
    <property type="match status" value="1"/>
</dbReference>
<dbReference type="GO" id="GO:0016301">
    <property type="term" value="F:kinase activity"/>
    <property type="evidence" value="ECO:0007669"/>
    <property type="project" value="UniProtKB-KW"/>
</dbReference>
<keyword evidence="4" id="KW-0547">Nucleotide-binding</keyword>
<dbReference type="AlphaFoldDB" id="T2M7C2"/>
<dbReference type="InterPro" id="IPR051409">
    <property type="entry name" value="Atypical_kinase_ADCK"/>
</dbReference>
<evidence type="ECO:0000256" key="2">
    <source>
        <dbReference type="ARBA" id="ARBA00009670"/>
    </source>
</evidence>
<dbReference type="InterPro" id="IPR004147">
    <property type="entry name" value="ABC1_dom"/>
</dbReference>
<evidence type="ECO:0000259" key="6">
    <source>
        <dbReference type="Pfam" id="PF03109"/>
    </source>
</evidence>
<dbReference type="Pfam" id="PF03109">
    <property type="entry name" value="ABC1"/>
    <property type="match status" value="1"/>
</dbReference>
<dbReference type="EMBL" id="HAAD01001931">
    <property type="protein sequence ID" value="CDG68163.1"/>
    <property type="molecule type" value="mRNA"/>
</dbReference>
<evidence type="ECO:0000256" key="1">
    <source>
        <dbReference type="ARBA" id="ARBA00004749"/>
    </source>
</evidence>
<feature type="domain" description="ABC1 atypical kinase-like" evidence="6">
    <location>
        <begin position="172"/>
        <end position="409"/>
    </location>
</feature>
<keyword evidence="7" id="KW-0418">Kinase</keyword>
<evidence type="ECO:0000256" key="5">
    <source>
        <dbReference type="ARBA" id="ARBA00022840"/>
    </source>
</evidence>
<dbReference type="GO" id="GO:0005524">
    <property type="term" value="F:ATP binding"/>
    <property type="evidence" value="ECO:0007669"/>
    <property type="project" value="UniProtKB-KW"/>
</dbReference>
<dbReference type="GO" id="GO:0006744">
    <property type="term" value="P:ubiquinone biosynthetic process"/>
    <property type="evidence" value="ECO:0007669"/>
    <property type="project" value="TreeGrafter"/>
</dbReference>
<comment type="similarity">
    <text evidence="2">Belongs to the protein kinase superfamily. ADCK protein kinase family.</text>
</comment>
<evidence type="ECO:0000256" key="4">
    <source>
        <dbReference type="ARBA" id="ARBA00022741"/>
    </source>
</evidence>
<comment type="pathway">
    <text evidence="1">Cofactor biosynthesis; ubiquinone biosynthesis.</text>
</comment>
<dbReference type="CDD" id="cd13970">
    <property type="entry name" value="ABC1_ADCK3"/>
    <property type="match status" value="1"/>
</dbReference>
<sequence length="515" mass="58309">RLNLLIMFKSCCRCNFVKIINSSYLLHGPNIYYSTVEIASENNNISIDKPKPDIKARVRAKKKPTTDVISQKLSDKSKERAVPSSRISRMLNYGGLVAGLGLGALSESVRKQIGLSAANTYSDSSFLSEANIERIVSTLCKVRGAALKFGQMLSIQDNNFIPKEVQQLFDRVRANADFMPQWQTEQLLSSELGNDWKSLFKEFNMMPFAAASIGQVHQAVTLNNIPVAVKIQYPGVAESIDSDIDTLLSILNFSKILPEGLFLEQAADVARKELSWEVDYKREAQSSAKFKELLDGDDDYFIADCFPHLSTKRVLTTELLQGVPLDEVAFMDQNTRNRVSIMVLRLCLRELFEFNYMQTDPNWSNFFYNKETDQLCLLDFGASRAYNKSFVDVYIKVIDGAARCDTRVVESLLTKLGFQTGYESKALISANVEAVMALGKPFANDEVFDFSKQDITYKIKELIPTMLRHRLTSPPEESYSLHRKLSGAFLLCTKLNAKINCYNIFRDIYDSYDFK</sequence>